<organism evidence="1 2">
    <name type="scientific">Microbulbifer bruguierae</name>
    <dbReference type="NCBI Taxonomy" id="3029061"/>
    <lineage>
        <taxon>Bacteria</taxon>
        <taxon>Pseudomonadati</taxon>
        <taxon>Pseudomonadota</taxon>
        <taxon>Gammaproteobacteria</taxon>
        <taxon>Cellvibrionales</taxon>
        <taxon>Microbulbiferaceae</taxon>
        <taxon>Microbulbifer</taxon>
    </lineage>
</organism>
<dbReference type="Pfam" id="PF07254">
    <property type="entry name" value="Cpta_toxin"/>
    <property type="match status" value="1"/>
</dbReference>
<dbReference type="InterPro" id="IPR009883">
    <property type="entry name" value="YgfX"/>
</dbReference>
<dbReference type="Proteomes" id="UP001236500">
    <property type="component" value="Chromosome"/>
</dbReference>
<protein>
    <recommendedName>
        <fullName evidence="3">Toxin CptA</fullName>
    </recommendedName>
</protein>
<sequence length="120" mass="14215">MKFLLLAAVLQTLLMLVFSRLPWVAVVFMAAAVVVCSWYEWTRLSLFVGRLSTAERRWFWQVKGGSRKEFQFSGELTLWRWLIVINGRDLEGRRLRLVLARDSAHADDWRRLQVALRYSR</sequence>
<dbReference type="EMBL" id="CP118605">
    <property type="protein sequence ID" value="WGL16704.1"/>
    <property type="molecule type" value="Genomic_DNA"/>
</dbReference>
<evidence type="ECO:0000313" key="2">
    <source>
        <dbReference type="Proteomes" id="UP001236500"/>
    </source>
</evidence>
<accession>A0ABY8NE84</accession>
<reference evidence="1 2" key="1">
    <citation type="submission" date="2023-02" db="EMBL/GenBank/DDBJ databases">
        <title>Description and genomic characterization of Microbulbifer bruguierae sp. nov., isolated from the sediment of mangrove plant Bruguiera sexangula.</title>
        <authorList>
            <person name="Long M."/>
        </authorList>
    </citation>
    <scope>NUCLEOTIDE SEQUENCE [LARGE SCALE GENOMIC DNA]</scope>
    <source>
        <strain evidence="1 2">H12</strain>
    </source>
</reference>
<proteinExistence type="predicted"/>
<gene>
    <name evidence="1" type="ORF">PVT68_00010</name>
</gene>
<name>A0ABY8NE84_9GAMM</name>
<evidence type="ECO:0000313" key="1">
    <source>
        <dbReference type="EMBL" id="WGL16704.1"/>
    </source>
</evidence>
<keyword evidence="2" id="KW-1185">Reference proteome</keyword>
<evidence type="ECO:0008006" key="3">
    <source>
        <dbReference type="Google" id="ProtNLM"/>
    </source>
</evidence>